<dbReference type="Gene3D" id="3.30.1380.10">
    <property type="match status" value="1"/>
</dbReference>
<reference evidence="3 4" key="1">
    <citation type="submission" date="2024-09" db="EMBL/GenBank/DDBJ databases">
        <authorList>
            <person name="Salinas-Garcia M.A."/>
            <person name="Prieme A."/>
        </authorList>
    </citation>
    <scope>NUCLEOTIDE SEQUENCE [LARGE SCALE GENOMIC DNA]</scope>
    <source>
        <strain evidence="3 4">DSM 21081</strain>
    </source>
</reference>
<protein>
    <submittedName>
        <fullName evidence="3">D-alanyl-D-alanine carboxypeptidase family protein</fullName>
    </submittedName>
</protein>
<dbReference type="InterPro" id="IPR003646">
    <property type="entry name" value="SH3-like_bac-type"/>
</dbReference>
<comment type="caution">
    <text evidence="3">The sequence shown here is derived from an EMBL/GenBank/DDBJ whole genome shotgun (WGS) entry which is preliminary data.</text>
</comment>
<dbReference type="GO" id="GO:0004180">
    <property type="term" value="F:carboxypeptidase activity"/>
    <property type="evidence" value="ECO:0007669"/>
    <property type="project" value="UniProtKB-KW"/>
</dbReference>
<feature type="chain" id="PRO_5046987447" evidence="1">
    <location>
        <begin position="38"/>
        <end position="346"/>
    </location>
</feature>
<dbReference type="SUPFAM" id="SSF55166">
    <property type="entry name" value="Hedgehog/DD-peptidase"/>
    <property type="match status" value="1"/>
</dbReference>
<sequence length="346" mass="35417">MLHRGHRYSRSTALLGAALSLGLGAGLALGAAAPASAAYPAAWPAAPALPAGTALSVGTALSAGTALTVGIALPAGTGVVPAASAHAVPAAAAGLAPAHWSAGALLVAVPAAPPRNPAGVGVLVNRQHPLSPKTYVPRLQRVAGTSVYLQPTGAGAYAKMAAASRRAGVTLRATSSYRSYAAQRTLLANYTRWYGAAYANRVVAPPGTSEHQTGLAVDVSTAGGAGAWLARNGHRYGFILRYPRGQEGVTGYAYEPWHYRYVGTAIASAMKSRGTPTLEHHYGVARGTTATTTANLNLRVAASTTQRVLRVIPRGARVALTGKSSGSWHQVKYGWATGWVSGAYLR</sequence>
<dbReference type="CDD" id="cd14852">
    <property type="entry name" value="LD-carboxypeptidase"/>
    <property type="match status" value="1"/>
</dbReference>
<dbReference type="InterPro" id="IPR009045">
    <property type="entry name" value="Zn_M74/Hedgehog-like"/>
</dbReference>
<dbReference type="PROSITE" id="PS51781">
    <property type="entry name" value="SH3B"/>
    <property type="match status" value="1"/>
</dbReference>
<dbReference type="Proteomes" id="UP001575652">
    <property type="component" value="Unassembled WGS sequence"/>
</dbReference>
<feature type="domain" description="SH3b" evidence="2">
    <location>
        <begin position="287"/>
        <end position="346"/>
    </location>
</feature>
<keyword evidence="4" id="KW-1185">Reference proteome</keyword>
<evidence type="ECO:0000256" key="1">
    <source>
        <dbReference type="SAM" id="SignalP"/>
    </source>
</evidence>
<dbReference type="PANTHER" id="PTHR34385:SF1">
    <property type="entry name" value="PEPTIDOGLYCAN L-ALANYL-D-GLUTAMATE ENDOPEPTIDASE CWLK"/>
    <property type="match status" value="1"/>
</dbReference>
<keyword evidence="3" id="KW-0378">Hydrolase</keyword>
<dbReference type="InterPro" id="IPR052179">
    <property type="entry name" value="DD-CPase-like"/>
</dbReference>
<keyword evidence="3" id="KW-0645">Protease</keyword>
<dbReference type="Pfam" id="PF02557">
    <property type="entry name" value="VanY"/>
    <property type="match status" value="1"/>
</dbReference>
<evidence type="ECO:0000313" key="3">
    <source>
        <dbReference type="EMBL" id="MFB0833909.1"/>
    </source>
</evidence>
<name>A0ABV4UK07_9MICC</name>
<evidence type="ECO:0000259" key="2">
    <source>
        <dbReference type="PROSITE" id="PS51781"/>
    </source>
</evidence>
<dbReference type="Gene3D" id="2.30.30.40">
    <property type="entry name" value="SH3 Domains"/>
    <property type="match status" value="1"/>
</dbReference>
<keyword evidence="3" id="KW-0121">Carboxypeptidase</keyword>
<keyword evidence="1" id="KW-0732">Signal</keyword>
<dbReference type="RefSeq" id="WP_373971087.1">
    <property type="nucleotide sequence ID" value="NZ_JBHDLJ010000003.1"/>
</dbReference>
<gene>
    <name evidence="3" type="ORF">ACETWP_04845</name>
</gene>
<organism evidence="3 4">
    <name type="scientific">Arthrobacter halodurans</name>
    <dbReference type="NCBI Taxonomy" id="516699"/>
    <lineage>
        <taxon>Bacteria</taxon>
        <taxon>Bacillati</taxon>
        <taxon>Actinomycetota</taxon>
        <taxon>Actinomycetes</taxon>
        <taxon>Micrococcales</taxon>
        <taxon>Micrococcaceae</taxon>
        <taxon>Arthrobacter</taxon>
    </lineage>
</organism>
<evidence type="ECO:0000313" key="4">
    <source>
        <dbReference type="Proteomes" id="UP001575652"/>
    </source>
</evidence>
<dbReference type="InterPro" id="IPR003709">
    <property type="entry name" value="VanY-like_core_dom"/>
</dbReference>
<dbReference type="PANTHER" id="PTHR34385">
    <property type="entry name" value="D-ALANYL-D-ALANINE CARBOXYPEPTIDASE"/>
    <property type="match status" value="1"/>
</dbReference>
<dbReference type="EMBL" id="JBHDLJ010000003">
    <property type="protein sequence ID" value="MFB0833909.1"/>
    <property type="molecule type" value="Genomic_DNA"/>
</dbReference>
<dbReference type="Pfam" id="PF08239">
    <property type="entry name" value="SH3_3"/>
    <property type="match status" value="1"/>
</dbReference>
<feature type="signal peptide" evidence="1">
    <location>
        <begin position="1"/>
        <end position="37"/>
    </location>
</feature>
<accession>A0ABV4UK07</accession>
<dbReference type="InterPro" id="IPR058193">
    <property type="entry name" value="VanY/YodJ_core_dom"/>
</dbReference>
<proteinExistence type="predicted"/>